<dbReference type="PANTHER" id="PTHR37984">
    <property type="entry name" value="PROTEIN CBG26694"/>
    <property type="match status" value="1"/>
</dbReference>
<sequence length="1991" mass="220586">MIVVSRYYCDRYVSIWCLQCPSLLDPPLFPLIPSIPVTSSALLLLLLFVFFGLHGLVEFPVDGMSLYDHAQQGAQHSTGISHPIGPQLPQFFSRPQDPAGTEYGVGDVYVQRSHVAEDLTVGELREEVYDLFGDLGLKLENLSNQISNVHSSAQHSNPPAPSVPVVAPSRKVPDPLIGDTTETAEVPLGNPRKTSSLLNGPTRAPVIADSNFQERVLKIKKANDAAPLVDGGKFLGMGDPRGLMIWAQSVRQTSHYRFGCPISRYFYVLRNLSDTVADSTLCAIELQHGGTPLCERESDFESYLQQVWDQLCREHSHAGSGLIDYFQALRNLKLEEPGYSKFEAHLARFRSLVRAIQSEKGSSLGDDELAAFWLSSLTLAAQQDIKRAPRQEVRSFALMCERARGFYHSRMESDEIGKNKQVNVVQSVPNSAASSSPAPAQASSTPAPTSSRPSPPVPRPALDPTAEKPVDSCADPAVFCLDFLRRFRCQRCLSHQHGTSTCPEVQVAFLHLRCHQCGVHHDRPVVNPTAHCADIMCHRCGEKGHMGRACPTPQPRKRPRVACAVTVSQPEGAPKLNTLPVKVSTAEAVSPGAIPPACSVDGLLDSGCELALVSQDELRRWQSAGVSVAVLKDGTTLVPFDGGPGRAVLGRCHVKITLDDDTTLPLSVRVVDQLSYPLILPLHILRLAGGAVWVISENAKNDDTIFLRPQLRGLLRSTVDPGDELKQLGLGTCTTDNLDNVCRVNYAVADPTSDTPESPDDYFDLPHDPQQLLPVSLVPDASAPDGRPSIAIPWKSADRPPPNYHQARARDASIHRRLSPEQYRQYEACVDALITDDIAALLTGPPDPDSYHIPAVPVFKDSLTTPVRICLDARVLNSYIKPISVRGRAEGSLWFYLIGWRTCSFYQACDLSQAFLRVHLASQDQPYVSSVVCNRRIRYKRVAFGVSSSPFGLHSVMSWHKINWQKDVERNGGELAQAHPLLSEPADGLPPSLPLPQSPVEAAPSDIVCGPPSAARGFTDEEAATTLPTVRVVSTNPKVPRKIDIVIYVDDYYHRGKSFPQVVEQHKYTTWRLRRHGADSSEEKAFNNASPSPAGNYRGVLGYSTDVGVDTVCFNYPDPVPSSTPTCITRRQAVSLINRYYDPLSLFMEGSAPARFILADINASTDDWDALCTPEHTAAIYEWLRTVNSQLPVPRFIDVSGVVNVFADASQLAFCIDIRGPGPTHTRLCGRYGLFPLPQRTNHTIVQKELCSLHLALQLLSEVDQVFCEHGPRPLLYSVYTDSEINLCRLRQDPKRDDKLGKYERRRLRLIREEVSNLSRSGVPVVIRHIRGDCNPSDTCTRRPTSTTTILPKEPAVIDQGVRLSSDKFLYKAPPEDEEDTDTLPQKVNVIQATADYDDFVTVQELRDAQDSCDRVRAIRVAIEDGKDPYHKLNDDGLVIRNVALDIETDTEPGTAVLSQILVADAGLQRRLAQAAHQFSHRGRRGTLNLLRRRYFWRKMSTTVRQVCDSCEPCQRSKFDRIARCTLGSTVPWSGYLGAGRICTIDFVGPFSQRDANGNLPSDHPNYGVTLTDLATSYTRGVVTTTKATAEVIPLLEQLFDSTDWVAVLIASDSTFRSTQFRYWCECNKICLVLLPSFSPSLLGHGERVHKDIHSYMRVTTVAHGLDFLEDWPSVFFRAIRVVNTCPYVEDGHLCPHDMHYIHRARIPPLEPVDTGEIGQKLYGAVLDTPSLVPQDVYQDVAAIRKQRWAQFKSAWLDRREKTRQETLRRPGMPEIAAGDYVYVWQSTTRKLTWKWRGPYVVKAVSGSIATVSGKNGLDERVYLGNCRRVYSEDVHPEAEADAEDEGGDLMSVDDQPIHDDPMVVADPTPDTPMGPSRSLDDDVEEDTRERQALARSKIGLDLAIAQYDDDGDVRLKFGRVLGLEDYLMTVQLYTDHGAVVTSPAGCLSPTVTLGSGSDAICVYDLRSSTTRIRSWRLPPTRNMMRAIESL</sequence>
<dbReference type="GO" id="GO:0016301">
    <property type="term" value="F:kinase activity"/>
    <property type="evidence" value="ECO:0007669"/>
    <property type="project" value="UniProtKB-KW"/>
</dbReference>
<dbReference type="GO" id="GO:0008270">
    <property type="term" value="F:zinc ion binding"/>
    <property type="evidence" value="ECO:0007669"/>
    <property type="project" value="UniProtKB-KW"/>
</dbReference>
<dbReference type="InterPro" id="IPR012337">
    <property type="entry name" value="RNaseH-like_sf"/>
</dbReference>
<proteinExistence type="predicted"/>
<feature type="transmembrane region" description="Helical" evidence="3">
    <location>
        <begin position="31"/>
        <end position="57"/>
    </location>
</feature>
<dbReference type="InterPro" id="IPR050951">
    <property type="entry name" value="Retrovirus_Pol_polyprotein"/>
</dbReference>
<name>A0A7J6NNX5_PEROL</name>
<feature type="region of interest" description="Disordered" evidence="2">
    <location>
        <begin position="428"/>
        <end position="469"/>
    </location>
</feature>
<keyword evidence="3" id="KW-0812">Transmembrane</keyword>
<dbReference type="GO" id="GO:0003676">
    <property type="term" value="F:nucleic acid binding"/>
    <property type="evidence" value="ECO:0007669"/>
    <property type="project" value="InterPro"/>
</dbReference>
<dbReference type="Gene3D" id="3.30.420.10">
    <property type="entry name" value="Ribonuclease H-like superfamily/Ribonuclease H"/>
    <property type="match status" value="1"/>
</dbReference>
<evidence type="ECO:0000259" key="4">
    <source>
        <dbReference type="PROSITE" id="PS50158"/>
    </source>
</evidence>
<accession>A0A7J6NNX5</accession>
<feature type="domain" description="Integrase catalytic" evidence="5">
    <location>
        <begin position="1528"/>
        <end position="1704"/>
    </location>
</feature>
<gene>
    <name evidence="6" type="primary">CSNK1D_3</name>
    <name evidence="6" type="ORF">FOZ60_006629</name>
</gene>
<evidence type="ECO:0000313" key="7">
    <source>
        <dbReference type="Proteomes" id="UP000541610"/>
    </source>
</evidence>
<dbReference type="PROSITE" id="PS50158">
    <property type="entry name" value="ZF_CCHC"/>
    <property type="match status" value="1"/>
</dbReference>
<feature type="region of interest" description="Disordered" evidence="2">
    <location>
        <begin position="790"/>
        <end position="811"/>
    </location>
</feature>
<evidence type="ECO:0000256" key="3">
    <source>
        <dbReference type="SAM" id="Phobius"/>
    </source>
</evidence>
<dbReference type="Proteomes" id="UP000541610">
    <property type="component" value="Unassembled WGS sequence"/>
</dbReference>
<organism evidence="6 7">
    <name type="scientific">Perkinsus olseni</name>
    <name type="common">Perkinsus atlanticus</name>
    <dbReference type="NCBI Taxonomy" id="32597"/>
    <lineage>
        <taxon>Eukaryota</taxon>
        <taxon>Sar</taxon>
        <taxon>Alveolata</taxon>
        <taxon>Perkinsozoa</taxon>
        <taxon>Perkinsea</taxon>
        <taxon>Perkinsida</taxon>
        <taxon>Perkinsidae</taxon>
        <taxon>Perkinsus</taxon>
    </lineage>
</organism>
<dbReference type="OrthoDB" id="423493at2759"/>
<keyword evidence="1" id="KW-0863">Zinc-finger</keyword>
<keyword evidence="1" id="KW-0479">Metal-binding</keyword>
<keyword evidence="6" id="KW-0418">Kinase</keyword>
<dbReference type="InterPro" id="IPR008042">
    <property type="entry name" value="Retrotrans_Pao"/>
</dbReference>
<dbReference type="GO" id="GO:0015074">
    <property type="term" value="P:DNA integration"/>
    <property type="evidence" value="ECO:0007669"/>
    <property type="project" value="InterPro"/>
</dbReference>
<evidence type="ECO:0000256" key="2">
    <source>
        <dbReference type="SAM" id="MobiDB-lite"/>
    </source>
</evidence>
<keyword evidence="3" id="KW-0472">Membrane</keyword>
<dbReference type="InterPro" id="IPR001878">
    <property type="entry name" value="Znf_CCHC"/>
</dbReference>
<dbReference type="SUPFAM" id="SSF56672">
    <property type="entry name" value="DNA/RNA polymerases"/>
    <property type="match status" value="1"/>
</dbReference>
<feature type="region of interest" description="Disordered" evidence="2">
    <location>
        <begin position="1835"/>
        <end position="1886"/>
    </location>
</feature>
<feature type="region of interest" description="Disordered" evidence="2">
    <location>
        <begin position="180"/>
        <end position="200"/>
    </location>
</feature>
<dbReference type="SUPFAM" id="SSF53098">
    <property type="entry name" value="Ribonuclease H-like"/>
    <property type="match status" value="1"/>
</dbReference>
<feature type="domain" description="CCHC-type" evidence="4">
    <location>
        <begin position="537"/>
        <end position="551"/>
    </location>
</feature>
<reference evidence="6 7" key="1">
    <citation type="submission" date="2020-04" db="EMBL/GenBank/DDBJ databases">
        <title>Perkinsus olseni comparative genomics.</title>
        <authorList>
            <person name="Bogema D.R."/>
        </authorList>
    </citation>
    <scope>NUCLEOTIDE SEQUENCE [LARGE SCALE GENOMIC DNA]</scope>
    <source>
        <strain evidence="6">00978-12</strain>
    </source>
</reference>
<evidence type="ECO:0000313" key="6">
    <source>
        <dbReference type="EMBL" id="KAF4685366.1"/>
    </source>
</evidence>
<dbReference type="Pfam" id="PF05380">
    <property type="entry name" value="Peptidase_A17"/>
    <property type="match status" value="1"/>
</dbReference>
<dbReference type="InterPro" id="IPR043128">
    <property type="entry name" value="Rev_trsase/Diguanyl_cyclase"/>
</dbReference>
<keyword evidence="1" id="KW-0862">Zinc</keyword>
<keyword evidence="6" id="KW-0808">Transferase</keyword>
<dbReference type="InterPro" id="IPR043502">
    <property type="entry name" value="DNA/RNA_pol_sf"/>
</dbReference>
<dbReference type="InterPro" id="IPR001584">
    <property type="entry name" value="Integrase_cat-core"/>
</dbReference>
<dbReference type="InterPro" id="IPR036397">
    <property type="entry name" value="RNaseH_sf"/>
</dbReference>
<keyword evidence="3" id="KW-1133">Transmembrane helix</keyword>
<dbReference type="Pfam" id="PF17921">
    <property type="entry name" value="Integrase_H2C2"/>
    <property type="match status" value="1"/>
</dbReference>
<dbReference type="PANTHER" id="PTHR37984:SF5">
    <property type="entry name" value="PROTEIN NYNRIN-LIKE"/>
    <property type="match status" value="1"/>
</dbReference>
<dbReference type="Gene3D" id="3.10.10.10">
    <property type="entry name" value="HIV Type 1 Reverse Transcriptase, subunit A, domain 1"/>
    <property type="match status" value="1"/>
</dbReference>
<protein>
    <submittedName>
        <fullName evidence="6">Casein kinase I isoform delta</fullName>
    </submittedName>
</protein>
<dbReference type="Gene3D" id="3.30.70.270">
    <property type="match status" value="1"/>
</dbReference>
<feature type="region of interest" description="Disordered" evidence="2">
    <location>
        <begin position="149"/>
        <end position="168"/>
    </location>
</feature>
<dbReference type="Gene3D" id="1.10.340.70">
    <property type="match status" value="1"/>
</dbReference>
<evidence type="ECO:0000256" key="1">
    <source>
        <dbReference type="PROSITE-ProRule" id="PRU00047"/>
    </source>
</evidence>
<dbReference type="EMBL" id="JABANP010000266">
    <property type="protein sequence ID" value="KAF4685366.1"/>
    <property type="molecule type" value="Genomic_DNA"/>
</dbReference>
<dbReference type="Gene3D" id="4.10.60.10">
    <property type="entry name" value="Zinc finger, CCHC-type"/>
    <property type="match status" value="1"/>
</dbReference>
<dbReference type="InterPro" id="IPR041588">
    <property type="entry name" value="Integrase_H2C2"/>
</dbReference>
<dbReference type="PROSITE" id="PS50994">
    <property type="entry name" value="INTEGRASE"/>
    <property type="match status" value="1"/>
</dbReference>
<evidence type="ECO:0000259" key="5">
    <source>
        <dbReference type="PROSITE" id="PS50994"/>
    </source>
</evidence>
<comment type="caution">
    <text evidence="6">The sequence shown here is derived from an EMBL/GenBank/DDBJ whole genome shotgun (WGS) entry which is preliminary data.</text>
</comment>
<feature type="compositionally biased region" description="Low complexity" evidence="2">
    <location>
        <begin position="428"/>
        <end position="452"/>
    </location>
</feature>